<dbReference type="InterPro" id="IPR011990">
    <property type="entry name" value="TPR-like_helical_dom_sf"/>
</dbReference>
<evidence type="ECO:0000313" key="1">
    <source>
        <dbReference type="EMBL" id="TWI91279.1"/>
    </source>
</evidence>
<protein>
    <submittedName>
        <fullName evidence="1">SusD-like starch-binding protein associating with outer membrane</fullName>
    </submittedName>
</protein>
<dbReference type="Proteomes" id="UP000316778">
    <property type="component" value="Unassembled WGS sequence"/>
</dbReference>
<dbReference type="Gene3D" id="1.25.40.390">
    <property type="match status" value="1"/>
</dbReference>
<dbReference type="InterPro" id="IPR041662">
    <property type="entry name" value="SusD-like_2"/>
</dbReference>
<dbReference type="AlphaFoldDB" id="A0A562TCN5"/>
<sequence>MNMKKSFLHIGLVAALLTGCTDKFDEINSDPVRVTADLYDPNYLLSKAQFQYANTGYSQLLFQSMWPQILSSTFNYYSNGDKYVGSSNLISYQNRIWEEDYQAASFAYEMGNLAQSKGLTNLYSMSVIMKVLIMQHITDCYGDVPYSEALKAKEGMTQPTYDTQESIYKSMLSELETAINALDASQPTATADLFYKGDIAQWRKFGYSLMLRTAMRLTKADPATAQSYAEKAAAGGTFTSIADNAFVRADNTSGNANNTSNALLVTDDFREVKWSNTLINYLRVNNDPRLTIIGEIPQDGLAANNDAALAGNRDSSVQLGMPNGYDLRGGATDISNAPGYPGGTGAGADFAAIGKYSRPTTAVYRDVNGPNFVLTYAETELLLAEAAVRGWNVGGTAAGHYANGVAAALQSLATFNASVATISASTATLYAATHPLNITSTEAALKQINEQYWATTGTLFNFIETWTNWRRSGYPVLTPVNYTGNFSNGTIPRRIPYHSNENANNPAGYQDAVSRLGADNFTSRMWWDQQ</sequence>
<comment type="caution">
    <text evidence="1">The sequence shown here is derived from an EMBL/GenBank/DDBJ whole genome shotgun (WGS) entry which is preliminary data.</text>
</comment>
<gene>
    <name evidence="1" type="ORF">LX66_0644</name>
</gene>
<dbReference type="Pfam" id="PF12771">
    <property type="entry name" value="SusD-like_2"/>
    <property type="match status" value="1"/>
</dbReference>
<reference evidence="1 2" key="1">
    <citation type="journal article" date="2013" name="Stand. Genomic Sci.">
        <title>Genomic Encyclopedia of Type Strains, Phase I: The one thousand microbial genomes (KMG-I) project.</title>
        <authorList>
            <person name="Kyrpides N.C."/>
            <person name="Woyke T."/>
            <person name="Eisen J.A."/>
            <person name="Garrity G."/>
            <person name="Lilburn T.G."/>
            <person name="Beck B.J."/>
            <person name="Whitman W.B."/>
            <person name="Hugenholtz P."/>
            <person name="Klenk H.P."/>
        </authorList>
    </citation>
    <scope>NUCLEOTIDE SEQUENCE [LARGE SCALE GENOMIC DNA]</scope>
    <source>
        <strain evidence="1 2">DSM 13484</strain>
    </source>
</reference>
<name>A0A562TCN5_CHIJA</name>
<dbReference type="EMBL" id="VLLG01000002">
    <property type="protein sequence ID" value="TWI91279.1"/>
    <property type="molecule type" value="Genomic_DNA"/>
</dbReference>
<evidence type="ECO:0000313" key="2">
    <source>
        <dbReference type="Proteomes" id="UP000316778"/>
    </source>
</evidence>
<accession>A0A562TCN5</accession>
<keyword evidence="2" id="KW-1185">Reference proteome</keyword>
<proteinExistence type="predicted"/>
<dbReference type="SUPFAM" id="SSF48452">
    <property type="entry name" value="TPR-like"/>
    <property type="match status" value="1"/>
</dbReference>
<dbReference type="PROSITE" id="PS51257">
    <property type="entry name" value="PROKAR_LIPOPROTEIN"/>
    <property type="match status" value="1"/>
</dbReference>
<organism evidence="1 2">
    <name type="scientific">Chitinophaga japonensis</name>
    <name type="common">Flexibacter japonensis</name>
    <dbReference type="NCBI Taxonomy" id="104662"/>
    <lineage>
        <taxon>Bacteria</taxon>
        <taxon>Pseudomonadati</taxon>
        <taxon>Bacteroidota</taxon>
        <taxon>Chitinophagia</taxon>
        <taxon>Chitinophagales</taxon>
        <taxon>Chitinophagaceae</taxon>
        <taxon>Chitinophaga</taxon>
    </lineage>
</organism>
<dbReference type="RefSeq" id="WP_244620271.1">
    <property type="nucleotide sequence ID" value="NZ_VLLG01000002.1"/>
</dbReference>